<accession>A0AA36M9S9</accession>
<dbReference type="EMBL" id="CATQJL010000316">
    <property type="protein sequence ID" value="CAJ0604804.1"/>
    <property type="molecule type" value="Genomic_DNA"/>
</dbReference>
<evidence type="ECO:0000313" key="3">
    <source>
        <dbReference type="Proteomes" id="UP001176961"/>
    </source>
</evidence>
<gene>
    <name evidence="2" type="ORF">CYNAS_LOCUS16787</name>
</gene>
<name>A0AA36M9S9_CYLNA</name>
<keyword evidence="3" id="KW-1185">Reference proteome</keyword>
<dbReference type="Pfam" id="PF00651">
    <property type="entry name" value="BTB"/>
    <property type="match status" value="1"/>
</dbReference>
<protein>
    <recommendedName>
        <fullName evidence="1">BTB domain-containing protein</fullName>
    </recommendedName>
</protein>
<proteinExistence type="predicted"/>
<dbReference type="AlphaFoldDB" id="A0AA36M9S9"/>
<dbReference type="InterPro" id="IPR000210">
    <property type="entry name" value="BTB/POZ_dom"/>
</dbReference>
<feature type="domain" description="BTB" evidence="1">
    <location>
        <begin position="151"/>
        <end position="205"/>
    </location>
</feature>
<evidence type="ECO:0000313" key="2">
    <source>
        <dbReference type="EMBL" id="CAJ0604804.1"/>
    </source>
</evidence>
<dbReference type="PROSITE" id="PS50097">
    <property type="entry name" value="BTB"/>
    <property type="match status" value="1"/>
</dbReference>
<dbReference type="Proteomes" id="UP001176961">
    <property type="component" value="Unassembled WGS sequence"/>
</dbReference>
<evidence type="ECO:0000259" key="1">
    <source>
        <dbReference type="PROSITE" id="PS50097"/>
    </source>
</evidence>
<comment type="caution">
    <text evidence="2">The sequence shown here is derived from an EMBL/GenBank/DDBJ whole genome shotgun (WGS) entry which is preliminary data.</text>
</comment>
<reference evidence="2" key="1">
    <citation type="submission" date="2023-07" db="EMBL/GenBank/DDBJ databases">
        <authorList>
            <consortium name="CYATHOMIX"/>
        </authorList>
    </citation>
    <scope>NUCLEOTIDE SEQUENCE</scope>
    <source>
        <strain evidence="2">N/A</strain>
    </source>
</reference>
<sequence length="567" mass="64515">MDRLEFSSGFTDLSCVTAEEFDDPSCGFMRFQLSVDDVALEEYRIGAGRSQFEYEQFSFTASQIRKDDSRFVVLNCTTAPNYEWILNTQMRIKTGTIGAEVLKVVDKDVFEFYPKCEPISIEVMSDAIATVKFEIRILNKVIEQLPTFEEGDLTIRFDDGSKIKVYRDILALHSSYIKKCTEDSAITCVEDFAREPFIEMLYQIYPTLRPIYRNIRDLAKAAVAFQVNPLIYVLAKHLVNFNTRAMSLEQKLRAAIDMELCPAIEELVYRAAQDGVWSHLIKLGFEPESFFGPEVYRKVVCPAIVAGRQNEYGVPFIPRPYVQPNFFSEESANDKSNIGVLFRSTPFYVNRGIIEVNGSSKFAKNTDGFIQALFTKEMEEQCVKAAVVPGEVLVSLFSSLYPLGPAIPINFLRAAIVFCHDHDWHHVQSRLEQDLLQQPPETREAYRDQIIFAEKLKLANMLTVSIQRAEGSCNKFANELIKNNELSMISSSTRDLIMDRVCSGWGLEPKHVNRLATREPTSFRERQIGLIRGGPRAFEDERKAATLAEMVSDYYFGPVGEICVVNK</sequence>
<organism evidence="2 3">
    <name type="scientific">Cylicocyclus nassatus</name>
    <name type="common">Nematode worm</name>
    <dbReference type="NCBI Taxonomy" id="53992"/>
    <lineage>
        <taxon>Eukaryota</taxon>
        <taxon>Metazoa</taxon>
        <taxon>Ecdysozoa</taxon>
        <taxon>Nematoda</taxon>
        <taxon>Chromadorea</taxon>
        <taxon>Rhabditida</taxon>
        <taxon>Rhabditina</taxon>
        <taxon>Rhabditomorpha</taxon>
        <taxon>Strongyloidea</taxon>
        <taxon>Strongylidae</taxon>
        <taxon>Cylicocyclus</taxon>
    </lineage>
</organism>
<dbReference type="InterPro" id="IPR056656">
    <property type="entry name" value="DUF7754"/>
</dbReference>
<dbReference type="Pfam" id="PF24937">
    <property type="entry name" value="DUF7754"/>
    <property type="match status" value="1"/>
</dbReference>